<proteinExistence type="predicted"/>
<dbReference type="RefSeq" id="WP_064568971.1">
    <property type="nucleotide sequence ID" value="NZ_CP014007.2"/>
</dbReference>
<keyword evidence="2" id="KW-0238">DNA-binding</keyword>
<reference evidence="5 7" key="2">
    <citation type="submission" date="2021-03" db="EMBL/GenBank/DDBJ databases">
        <authorList>
            <person name="Li Y."/>
            <person name="Li S."/>
            <person name="Chen M."/>
            <person name="Peng G."/>
            <person name="Tan Z."/>
            <person name="An Q."/>
        </authorList>
    </citation>
    <scope>NUCLEOTIDE SEQUENCE [LARGE SCALE GENOMIC DNA]</scope>
    <source>
        <strain evidence="5 7">Ola 51</strain>
    </source>
</reference>
<dbReference type="Proteomes" id="UP000078227">
    <property type="component" value="Chromosome"/>
</dbReference>
<organism evidence="6 8">
    <name type="scientific">Kosakonia oryzae</name>
    <dbReference type="NCBI Taxonomy" id="497725"/>
    <lineage>
        <taxon>Bacteria</taxon>
        <taxon>Pseudomonadati</taxon>
        <taxon>Pseudomonadota</taxon>
        <taxon>Gammaproteobacteria</taxon>
        <taxon>Enterobacterales</taxon>
        <taxon>Enterobacteriaceae</taxon>
        <taxon>Kosakonia</taxon>
    </lineage>
</organism>
<dbReference type="SUPFAM" id="SSF47413">
    <property type="entry name" value="lambda repressor-like DNA-binding domains"/>
    <property type="match status" value="1"/>
</dbReference>
<keyword evidence="3" id="KW-0804">Transcription</keyword>
<reference evidence="6 8" key="1">
    <citation type="submission" date="2016-10" db="EMBL/GenBank/DDBJ databases">
        <authorList>
            <person name="Varghese N."/>
            <person name="Submissions S."/>
        </authorList>
    </citation>
    <scope>NUCLEOTIDE SEQUENCE [LARGE SCALE GENOMIC DNA]</scope>
    <source>
        <strain evidence="6 8">CGMCC 1.7012</strain>
    </source>
</reference>
<dbReference type="PROSITE" id="PS50943">
    <property type="entry name" value="HTH_CROC1"/>
    <property type="match status" value="1"/>
</dbReference>
<dbReference type="EMBL" id="CP014007">
    <property type="protein sequence ID" value="ANI85223.1"/>
    <property type="molecule type" value="Genomic_DNA"/>
</dbReference>
<dbReference type="PANTHER" id="PTHR46797:SF23">
    <property type="entry name" value="HTH-TYPE TRANSCRIPTIONAL REGULATOR SUTR"/>
    <property type="match status" value="1"/>
</dbReference>
<feature type="domain" description="HTH cro/C1-type" evidence="4">
    <location>
        <begin position="15"/>
        <end position="69"/>
    </location>
</feature>
<evidence type="ECO:0000256" key="3">
    <source>
        <dbReference type="ARBA" id="ARBA00023163"/>
    </source>
</evidence>
<evidence type="ECO:0000313" key="8">
    <source>
        <dbReference type="Proteomes" id="UP000182314"/>
    </source>
</evidence>
<evidence type="ECO:0000259" key="4">
    <source>
        <dbReference type="PROSITE" id="PS50943"/>
    </source>
</evidence>
<protein>
    <submittedName>
        <fullName evidence="5 6">Helix-turn-helix</fullName>
    </submittedName>
</protein>
<dbReference type="InterPro" id="IPR001387">
    <property type="entry name" value="Cro/C1-type_HTH"/>
</dbReference>
<dbReference type="GO" id="GO:0003677">
    <property type="term" value="F:DNA binding"/>
    <property type="evidence" value="ECO:0007669"/>
    <property type="project" value="UniProtKB-KW"/>
</dbReference>
<dbReference type="EMBL" id="FOKO01000003">
    <property type="protein sequence ID" value="SFC40090.1"/>
    <property type="molecule type" value="Genomic_DNA"/>
</dbReference>
<dbReference type="PANTHER" id="PTHR46797">
    <property type="entry name" value="HTH-TYPE TRANSCRIPTIONAL REGULATOR"/>
    <property type="match status" value="1"/>
</dbReference>
<dbReference type="GO" id="GO:0003700">
    <property type="term" value="F:DNA-binding transcription factor activity"/>
    <property type="evidence" value="ECO:0007669"/>
    <property type="project" value="TreeGrafter"/>
</dbReference>
<gene>
    <name evidence="5" type="ORF">AWR26_06880</name>
    <name evidence="6" type="ORF">SAMN05216286_2173</name>
</gene>
<sequence>MENTKDITVRFGQRVKTLRLQLGLSQEAFADKCGLDRTYISGIERGVRNPTLEVIAVIADGLGIGLDAMFRF</sequence>
<dbReference type="CDD" id="cd00093">
    <property type="entry name" value="HTH_XRE"/>
    <property type="match status" value="1"/>
</dbReference>
<evidence type="ECO:0000256" key="2">
    <source>
        <dbReference type="ARBA" id="ARBA00023125"/>
    </source>
</evidence>
<dbReference type="Pfam" id="PF01381">
    <property type="entry name" value="HTH_3"/>
    <property type="match status" value="1"/>
</dbReference>
<keyword evidence="1" id="KW-0805">Transcription regulation</keyword>
<name>A0AA94KPV5_9ENTR</name>
<dbReference type="AlphaFoldDB" id="A0AA94KPV5"/>
<dbReference type="SMART" id="SM00530">
    <property type="entry name" value="HTH_XRE"/>
    <property type="match status" value="1"/>
</dbReference>
<keyword evidence="7" id="KW-1185">Reference proteome</keyword>
<dbReference type="Proteomes" id="UP000182314">
    <property type="component" value="Unassembled WGS sequence"/>
</dbReference>
<dbReference type="Gene3D" id="1.10.260.40">
    <property type="entry name" value="lambda repressor-like DNA-binding domains"/>
    <property type="match status" value="1"/>
</dbReference>
<evidence type="ECO:0000256" key="1">
    <source>
        <dbReference type="ARBA" id="ARBA00023015"/>
    </source>
</evidence>
<dbReference type="InterPro" id="IPR050807">
    <property type="entry name" value="TransReg_Diox_bact_type"/>
</dbReference>
<dbReference type="KEGG" id="kor:AWR26_06880"/>
<accession>A0AA94KPV5</accession>
<dbReference type="GO" id="GO:0005829">
    <property type="term" value="C:cytosol"/>
    <property type="evidence" value="ECO:0007669"/>
    <property type="project" value="TreeGrafter"/>
</dbReference>
<evidence type="ECO:0000313" key="7">
    <source>
        <dbReference type="Proteomes" id="UP000078227"/>
    </source>
</evidence>
<evidence type="ECO:0000313" key="6">
    <source>
        <dbReference type="EMBL" id="SFC40090.1"/>
    </source>
</evidence>
<evidence type="ECO:0000313" key="5">
    <source>
        <dbReference type="EMBL" id="ANI85223.1"/>
    </source>
</evidence>
<dbReference type="InterPro" id="IPR010982">
    <property type="entry name" value="Lambda_DNA-bd_dom_sf"/>
</dbReference>